<dbReference type="OrthoDB" id="6330704at2759"/>
<keyword evidence="3 7" id="KW-0812">Transmembrane</keyword>
<dbReference type="GO" id="GO:0016020">
    <property type="term" value="C:membrane"/>
    <property type="evidence" value="ECO:0007669"/>
    <property type="project" value="UniProtKB-SubCell"/>
</dbReference>
<accession>A0A0K2T4S1</accession>
<keyword evidence="5 7" id="KW-1133">Transmembrane helix</keyword>
<dbReference type="EMBL" id="HACA01003718">
    <property type="protein sequence ID" value="CDW21079.1"/>
    <property type="molecule type" value="Transcribed_RNA"/>
</dbReference>
<dbReference type="Gene3D" id="3.90.550.50">
    <property type="match status" value="1"/>
</dbReference>
<evidence type="ECO:0000256" key="6">
    <source>
        <dbReference type="ARBA" id="ARBA00023136"/>
    </source>
</evidence>
<dbReference type="GO" id="GO:0016263">
    <property type="term" value="F:glycoprotein-N-acetylgalactosamine 3-beta-galactosyltransferase activity"/>
    <property type="evidence" value="ECO:0007669"/>
    <property type="project" value="TreeGrafter"/>
</dbReference>
<keyword evidence="6 7" id="KW-0472">Membrane</keyword>
<evidence type="ECO:0000313" key="8">
    <source>
        <dbReference type="EMBL" id="CDW21079.1"/>
    </source>
</evidence>
<comment type="subcellular location">
    <subcellularLocation>
        <location evidence="1">Membrane</location>
        <topology evidence="1">Single-pass type II membrane protein</topology>
    </subcellularLocation>
</comment>
<evidence type="ECO:0000256" key="5">
    <source>
        <dbReference type="ARBA" id="ARBA00022989"/>
    </source>
</evidence>
<comment type="similarity">
    <text evidence="2">Belongs to the glycosyltransferase 31 family. Beta3-Gal-T subfamily.</text>
</comment>
<name>A0A0K2T4S1_LEPSM</name>
<evidence type="ECO:0000256" key="1">
    <source>
        <dbReference type="ARBA" id="ARBA00004606"/>
    </source>
</evidence>
<evidence type="ECO:0000256" key="3">
    <source>
        <dbReference type="ARBA" id="ARBA00022692"/>
    </source>
</evidence>
<reference evidence="8" key="1">
    <citation type="submission" date="2014-05" db="EMBL/GenBank/DDBJ databases">
        <authorList>
            <person name="Chronopoulou M."/>
        </authorList>
    </citation>
    <scope>NUCLEOTIDE SEQUENCE</scope>
    <source>
        <tissue evidence="8">Whole organism</tissue>
    </source>
</reference>
<dbReference type="InterPro" id="IPR026050">
    <property type="entry name" value="C1GALT1/C1GALT1_chp1"/>
</dbReference>
<sequence length="343" mass="39479">MVKKLFFNFLLSFILGVCIQLFIQLVLNGATPLYRKNEIAPSSEVFDHGYSYDQWLYQNYGYESFLVDPDILHYDKTFKGNIESDFLRKKIPILCLILADTFEGSKSINDTWGSHCNEIRFYSSKINNSSLPIIKLSVQSSFDLYCQAIRRATKDTWIFIAKERTFAVIENLRYYLASKNASSHYYLGHARKFWNVNYNWKDAGIVLSPGSIDKFTTTFTSDKKCESGGRYWGNGDWYLGKNLRSLNITPIDTRDHLGKGRFNGFPMHRMIFPDGISLLDNYWQDSLYSSPIGPNCCSNHAITFHGLISNGKLHQNYYFFYKLRSFPAGGKIGNVPPTRQISS</sequence>
<dbReference type="AlphaFoldDB" id="A0A0K2T4S1"/>
<keyword evidence="4" id="KW-0735">Signal-anchor</keyword>
<proteinExistence type="inferred from homology"/>
<evidence type="ECO:0000256" key="2">
    <source>
        <dbReference type="ARBA" id="ARBA00006462"/>
    </source>
</evidence>
<protein>
    <submittedName>
        <fullName evidence="8">C1GALT1specific chaperone 1like [Nasonia vitripennis]</fullName>
    </submittedName>
</protein>
<dbReference type="PANTHER" id="PTHR23033">
    <property type="entry name" value="BETA1,3-GALACTOSYLTRANSFERASE"/>
    <property type="match status" value="1"/>
</dbReference>
<dbReference type="PANTHER" id="PTHR23033:SF14">
    <property type="entry name" value="GLYCOPROTEIN-N-ACETYLGALACTOSAMINE 3-BETA-GALACTOSYLTRANSFERASE 1-RELATED"/>
    <property type="match status" value="1"/>
</dbReference>
<organism evidence="8">
    <name type="scientific">Lepeophtheirus salmonis</name>
    <name type="common">Salmon louse</name>
    <name type="synonym">Caligus salmonis</name>
    <dbReference type="NCBI Taxonomy" id="72036"/>
    <lineage>
        <taxon>Eukaryota</taxon>
        <taxon>Metazoa</taxon>
        <taxon>Ecdysozoa</taxon>
        <taxon>Arthropoda</taxon>
        <taxon>Crustacea</taxon>
        <taxon>Multicrustacea</taxon>
        <taxon>Hexanauplia</taxon>
        <taxon>Copepoda</taxon>
        <taxon>Siphonostomatoida</taxon>
        <taxon>Caligidae</taxon>
        <taxon>Lepeophtheirus</taxon>
    </lineage>
</organism>
<evidence type="ECO:0000256" key="4">
    <source>
        <dbReference type="ARBA" id="ARBA00022968"/>
    </source>
</evidence>
<evidence type="ECO:0000256" key="7">
    <source>
        <dbReference type="SAM" id="Phobius"/>
    </source>
</evidence>
<feature type="transmembrane region" description="Helical" evidence="7">
    <location>
        <begin position="6"/>
        <end position="27"/>
    </location>
</feature>